<evidence type="ECO:0000313" key="2">
    <source>
        <dbReference type="EMBL" id="CAA7045927.1"/>
    </source>
</evidence>
<comment type="caution">
    <text evidence="2">The sequence shown here is derived from an EMBL/GenBank/DDBJ whole genome shotgun (WGS) entry which is preliminary data.</text>
</comment>
<evidence type="ECO:0000256" key="1">
    <source>
        <dbReference type="SAM" id="MobiDB-lite"/>
    </source>
</evidence>
<proteinExistence type="predicted"/>
<gene>
    <name evidence="2" type="ORF">MERR_LOCUS33162</name>
</gene>
<name>A0A6D2KDR3_9BRAS</name>
<dbReference type="EMBL" id="CACVBM020001333">
    <property type="protein sequence ID" value="CAA7045927.1"/>
    <property type="molecule type" value="Genomic_DNA"/>
</dbReference>
<organism evidence="2 3">
    <name type="scientific">Microthlaspi erraticum</name>
    <dbReference type="NCBI Taxonomy" id="1685480"/>
    <lineage>
        <taxon>Eukaryota</taxon>
        <taxon>Viridiplantae</taxon>
        <taxon>Streptophyta</taxon>
        <taxon>Embryophyta</taxon>
        <taxon>Tracheophyta</taxon>
        <taxon>Spermatophyta</taxon>
        <taxon>Magnoliopsida</taxon>
        <taxon>eudicotyledons</taxon>
        <taxon>Gunneridae</taxon>
        <taxon>Pentapetalae</taxon>
        <taxon>rosids</taxon>
        <taxon>malvids</taxon>
        <taxon>Brassicales</taxon>
        <taxon>Brassicaceae</taxon>
        <taxon>Coluteocarpeae</taxon>
        <taxon>Microthlaspi</taxon>
    </lineage>
</organism>
<reference evidence="2" key="1">
    <citation type="submission" date="2020-01" db="EMBL/GenBank/DDBJ databases">
        <authorList>
            <person name="Mishra B."/>
        </authorList>
    </citation>
    <scope>NUCLEOTIDE SEQUENCE [LARGE SCALE GENOMIC DNA]</scope>
</reference>
<keyword evidence="3" id="KW-1185">Reference proteome</keyword>
<feature type="region of interest" description="Disordered" evidence="1">
    <location>
        <begin position="89"/>
        <end position="121"/>
    </location>
</feature>
<dbReference type="AlphaFoldDB" id="A0A6D2KDR3"/>
<protein>
    <submittedName>
        <fullName evidence="2">Uncharacterized protein</fullName>
    </submittedName>
</protein>
<sequence>METIWPGSTKAKVATPTSRMKKKNRKLDRAAWRWSNGVPLMVACPLQTTTLLPSSLGSTKVFWSTLEHLGREEQGRTWCMDAAQPHMHRTKEEVILKSARPPTRPSGRVPQLDRPSSTRSS</sequence>
<feature type="region of interest" description="Disordered" evidence="1">
    <location>
        <begin position="1"/>
        <end position="26"/>
    </location>
</feature>
<evidence type="ECO:0000313" key="3">
    <source>
        <dbReference type="Proteomes" id="UP000467841"/>
    </source>
</evidence>
<dbReference type="Proteomes" id="UP000467841">
    <property type="component" value="Unassembled WGS sequence"/>
</dbReference>
<accession>A0A6D2KDR3</accession>